<accession>A0AAD7ZUW5</accession>
<name>A0AAD7ZUW5_DIPPU</name>
<comment type="caution">
    <text evidence="2">The sequence shown here is derived from an EMBL/GenBank/DDBJ whole genome shotgun (WGS) entry which is preliminary data.</text>
</comment>
<dbReference type="Proteomes" id="UP001233999">
    <property type="component" value="Unassembled WGS sequence"/>
</dbReference>
<proteinExistence type="predicted"/>
<organism evidence="2 3">
    <name type="scientific">Diploptera punctata</name>
    <name type="common">Pacific beetle cockroach</name>
    <dbReference type="NCBI Taxonomy" id="6984"/>
    <lineage>
        <taxon>Eukaryota</taxon>
        <taxon>Metazoa</taxon>
        <taxon>Ecdysozoa</taxon>
        <taxon>Arthropoda</taxon>
        <taxon>Hexapoda</taxon>
        <taxon>Insecta</taxon>
        <taxon>Pterygota</taxon>
        <taxon>Neoptera</taxon>
        <taxon>Polyneoptera</taxon>
        <taxon>Dictyoptera</taxon>
        <taxon>Blattodea</taxon>
        <taxon>Blaberoidea</taxon>
        <taxon>Blaberidae</taxon>
        <taxon>Diplopterinae</taxon>
        <taxon>Diploptera</taxon>
    </lineage>
</organism>
<reference evidence="2" key="1">
    <citation type="journal article" date="2023" name="IScience">
        <title>Live-bearing cockroach genome reveals convergent evolutionary mechanisms linked to viviparity in insects and beyond.</title>
        <authorList>
            <person name="Fouks B."/>
            <person name="Harrison M.C."/>
            <person name="Mikhailova A.A."/>
            <person name="Marchal E."/>
            <person name="English S."/>
            <person name="Carruthers M."/>
            <person name="Jennings E.C."/>
            <person name="Chiamaka E.L."/>
            <person name="Frigard R.A."/>
            <person name="Pippel M."/>
            <person name="Attardo G.M."/>
            <person name="Benoit J.B."/>
            <person name="Bornberg-Bauer E."/>
            <person name="Tobe S.S."/>
        </authorList>
    </citation>
    <scope>NUCLEOTIDE SEQUENCE</scope>
    <source>
        <strain evidence="2">Stay&amp;Tobe</strain>
    </source>
</reference>
<dbReference type="AlphaFoldDB" id="A0AAD7ZUW5"/>
<evidence type="ECO:0000313" key="2">
    <source>
        <dbReference type="EMBL" id="KAJ9587137.1"/>
    </source>
</evidence>
<feature type="non-terminal residue" evidence="2">
    <location>
        <position position="136"/>
    </location>
</feature>
<evidence type="ECO:0000256" key="1">
    <source>
        <dbReference type="SAM" id="MobiDB-lite"/>
    </source>
</evidence>
<sequence length="136" mass="14621">PSNVGLRPCMKYRRYCTATSLTPLPRSSSIDSVVEAAAAWGDQDSSTTLQPPRRLPSPLLHRPERPLSLVSPSISRRLKGHRAVAGARHNSLLSELRLVTTGTSGGIGCSLHVDFRSAAELVPRTLGVRLAGREMG</sequence>
<keyword evidence="3" id="KW-1185">Reference proteome</keyword>
<reference evidence="2" key="2">
    <citation type="submission" date="2023-05" db="EMBL/GenBank/DDBJ databases">
        <authorList>
            <person name="Fouks B."/>
        </authorList>
    </citation>
    <scope>NUCLEOTIDE SEQUENCE</scope>
    <source>
        <strain evidence="2">Stay&amp;Tobe</strain>
        <tissue evidence="2">Testes</tissue>
    </source>
</reference>
<feature type="compositionally biased region" description="Low complexity" evidence="1">
    <location>
        <begin position="49"/>
        <end position="60"/>
    </location>
</feature>
<feature type="non-terminal residue" evidence="2">
    <location>
        <position position="1"/>
    </location>
</feature>
<dbReference type="EMBL" id="JASPKZ010006483">
    <property type="protein sequence ID" value="KAJ9587137.1"/>
    <property type="molecule type" value="Genomic_DNA"/>
</dbReference>
<evidence type="ECO:0000313" key="3">
    <source>
        <dbReference type="Proteomes" id="UP001233999"/>
    </source>
</evidence>
<protein>
    <submittedName>
        <fullName evidence="2">Uncharacterized protein</fullName>
    </submittedName>
</protein>
<feature type="region of interest" description="Disordered" evidence="1">
    <location>
        <begin position="41"/>
        <end position="63"/>
    </location>
</feature>
<gene>
    <name evidence="2" type="ORF">L9F63_019343</name>
</gene>